<feature type="binding site" evidence="7">
    <location>
        <position position="178"/>
    </location>
    <ligand>
        <name>chlorophyll a</name>
        <dbReference type="ChEBI" id="CHEBI:58416"/>
        <label>1</label>
    </ligand>
</feature>
<dbReference type="GO" id="GO:0009523">
    <property type="term" value="C:photosystem II"/>
    <property type="evidence" value="ECO:0007669"/>
    <property type="project" value="UniProtKB-KW"/>
</dbReference>
<evidence type="ECO:0000256" key="8">
    <source>
        <dbReference type="RuleBase" id="RU363080"/>
    </source>
</evidence>
<evidence type="ECO:0000256" key="6">
    <source>
        <dbReference type="ARBA" id="ARBA00022991"/>
    </source>
</evidence>
<keyword evidence="6 8" id="KW-0157">Chromophore</keyword>
<dbReference type="SUPFAM" id="SSF103511">
    <property type="entry name" value="Chlorophyll a-b binding protein"/>
    <property type="match status" value="1"/>
</dbReference>
<dbReference type="InterPro" id="IPR001344">
    <property type="entry name" value="Chloro_AB-bd_pln"/>
</dbReference>
<organism evidence="9 10">
    <name type="scientific">Adiantum capillus-veneris</name>
    <name type="common">Maidenhair fern</name>
    <dbReference type="NCBI Taxonomy" id="13818"/>
    <lineage>
        <taxon>Eukaryota</taxon>
        <taxon>Viridiplantae</taxon>
        <taxon>Streptophyta</taxon>
        <taxon>Embryophyta</taxon>
        <taxon>Tracheophyta</taxon>
        <taxon>Polypodiopsida</taxon>
        <taxon>Polypodiidae</taxon>
        <taxon>Polypodiales</taxon>
        <taxon>Pteridineae</taxon>
        <taxon>Pteridaceae</taxon>
        <taxon>Vittarioideae</taxon>
        <taxon>Adiantum</taxon>
    </lineage>
</organism>
<keyword evidence="8" id="KW-0793">Thylakoid</keyword>
<evidence type="ECO:0000256" key="3">
    <source>
        <dbReference type="ARBA" id="ARBA00022528"/>
    </source>
</evidence>
<evidence type="ECO:0000256" key="5">
    <source>
        <dbReference type="ARBA" id="ARBA00022640"/>
    </source>
</evidence>
<evidence type="ECO:0000256" key="1">
    <source>
        <dbReference type="ARBA" id="ARBA00004334"/>
    </source>
</evidence>
<dbReference type="Gene3D" id="1.10.3460.10">
    <property type="entry name" value="Chlorophyll a/b binding protein domain"/>
    <property type="match status" value="1"/>
</dbReference>
<dbReference type="OrthoDB" id="423598at2759"/>
<sequence length="227" mass="24416">MRIGTGRMRLEETECEGHTCYAATTSLRGPSSRNRGRLDFSLHIVERLATALPASCALPVVEAFSPLHGGLSRSRPRKESGFRASPRLPTSTAVCLVTMALTLLVLAKIRQTSGGSSRLSSKMADGPCLGSLVSSSQTYSLKLASLMCQHEDGRISSSQEVSMQIPSTLNSLFHPEKEIANGRLAMLAFLGFLVQHNLTGKGPLDNLFAHIGDPLNNTIVQTLQGRL</sequence>
<proteinExistence type="inferred from homology"/>
<protein>
    <recommendedName>
        <fullName evidence="8">Chlorophyll a-b binding protein, chloroplastic</fullName>
    </recommendedName>
</protein>
<keyword evidence="8" id="KW-0603">Photosystem I</keyword>
<feature type="binding site" evidence="7">
    <location>
        <position position="183"/>
    </location>
    <ligand>
        <name>chlorophyll a</name>
        <dbReference type="ChEBI" id="CHEBI:58416"/>
        <label>1</label>
    </ligand>
</feature>
<evidence type="ECO:0000256" key="7">
    <source>
        <dbReference type="PIRSR" id="PIRSR601344-1"/>
    </source>
</evidence>
<dbReference type="GO" id="GO:0009765">
    <property type="term" value="P:photosynthesis, light harvesting"/>
    <property type="evidence" value="ECO:0007669"/>
    <property type="project" value="InterPro"/>
</dbReference>
<comment type="function">
    <text evidence="8">The light-harvesting complex (LHC) functions as a light receptor, it captures and delivers excitation energy to photosystems with which it is closely associated.</text>
</comment>
<evidence type="ECO:0000313" key="9">
    <source>
        <dbReference type="EMBL" id="KAI5065257.1"/>
    </source>
</evidence>
<evidence type="ECO:0000256" key="4">
    <source>
        <dbReference type="ARBA" id="ARBA00022531"/>
    </source>
</evidence>
<keyword evidence="4 8" id="KW-0602">Photosynthesis</keyword>
<evidence type="ECO:0000256" key="2">
    <source>
        <dbReference type="ARBA" id="ARBA00022494"/>
    </source>
</evidence>
<keyword evidence="3 8" id="KW-0150">Chloroplast</keyword>
<name>A0A9D4Z934_ADICA</name>
<dbReference type="EMBL" id="JABFUD020000019">
    <property type="protein sequence ID" value="KAI5065257.1"/>
    <property type="molecule type" value="Genomic_DNA"/>
</dbReference>
<gene>
    <name evidence="9" type="ORF">GOP47_0019952</name>
</gene>
<comment type="subcellular location">
    <subcellularLocation>
        <location evidence="1 8">Plastid</location>
        <location evidence="1 8">Chloroplast thylakoid membrane</location>
    </subcellularLocation>
</comment>
<dbReference type="GO" id="GO:0016168">
    <property type="term" value="F:chlorophyll binding"/>
    <property type="evidence" value="ECO:0007669"/>
    <property type="project" value="UniProtKB-KW"/>
</dbReference>
<evidence type="ECO:0000313" key="10">
    <source>
        <dbReference type="Proteomes" id="UP000886520"/>
    </source>
</evidence>
<comment type="caution">
    <text evidence="9">The sequence shown here is derived from an EMBL/GenBank/DDBJ whole genome shotgun (WGS) entry which is preliminary data.</text>
</comment>
<keyword evidence="5 8" id="KW-0934">Plastid</keyword>
<dbReference type="InterPro" id="IPR022796">
    <property type="entry name" value="Chloroa_b-bind"/>
</dbReference>
<comment type="similarity">
    <text evidence="8">Belongs to the light-harvesting chlorophyll a/b-binding (LHC) protein family.</text>
</comment>
<feature type="binding site" evidence="7">
    <location>
        <position position="210"/>
    </location>
    <ligand>
        <name>chlorophyll a</name>
        <dbReference type="ChEBI" id="CHEBI:58416"/>
        <label>1</label>
    </ligand>
</feature>
<dbReference type="GO" id="GO:0009522">
    <property type="term" value="C:photosystem I"/>
    <property type="evidence" value="ECO:0007669"/>
    <property type="project" value="UniProtKB-KW"/>
</dbReference>
<feature type="binding site" evidence="7">
    <location>
        <position position="181"/>
    </location>
    <ligand>
        <name>chlorophyll a</name>
        <dbReference type="ChEBI" id="CHEBI:58416"/>
        <label>1</label>
    </ligand>
</feature>
<accession>A0A9D4Z934</accession>
<reference evidence="9" key="1">
    <citation type="submission" date="2021-01" db="EMBL/GenBank/DDBJ databases">
        <title>Adiantum capillus-veneris genome.</title>
        <authorList>
            <person name="Fang Y."/>
            <person name="Liao Q."/>
        </authorList>
    </citation>
    <scope>NUCLEOTIDE SEQUENCE</scope>
    <source>
        <strain evidence="9">H3</strain>
        <tissue evidence="9">Leaf</tissue>
    </source>
</reference>
<dbReference type="Pfam" id="PF00504">
    <property type="entry name" value="Chloroa_b-bind"/>
    <property type="match status" value="1"/>
</dbReference>
<keyword evidence="2 7" id="KW-0148">Chlorophyll</keyword>
<dbReference type="AlphaFoldDB" id="A0A9D4Z934"/>
<dbReference type="PANTHER" id="PTHR21649">
    <property type="entry name" value="CHLOROPHYLL A/B BINDING PROTEIN"/>
    <property type="match status" value="1"/>
</dbReference>
<dbReference type="GO" id="GO:0009535">
    <property type="term" value="C:chloroplast thylakoid membrane"/>
    <property type="evidence" value="ECO:0007669"/>
    <property type="project" value="UniProtKB-SubCell"/>
</dbReference>
<keyword evidence="10" id="KW-1185">Reference proteome</keyword>
<feature type="binding site" evidence="7">
    <location>
        <position position="177"/>
    </location>
    <ligand>
        <name>chlorophyll a</name>
        <dbReference type="ChEBI" id="CHEBI:58416"/>
        <label>1</label>
    </ligand>
</feature>
<feature type="binding site" evidence="7">
    <location>
        <position position="195"/>
    </location>
    <ligand>
        <name>chlorophyll a</name>
        <dbReference type="ChEBI" id="CHEBI:58416"/>
        <label>1</label>
    </ligand>
</feature>
<keyword evidence="8" id="KW-0604">Photosystem II</keyword>
<dbReference type="Proteomes" id="UP000886520">
    <property type="component" value="Chromosome 19"/>
</dbReference>